<dbReference type="SUPFAM" id="SSF55315">
    <property type="entry name" value="L30e-like"/>
    <property type="match status" value="1"/>
</dbReference>
<feature type="domain" description="YlxR" evidence="1">
    <location>
        <begin position="1"/>
        <end position="54"/>
    </location>
</feature>
<evidence type="ECO:0000259" key="1">
    <source>
        <dbReference type="Pfam" id="PF04296"/>
    </source>
</evidence>
<evidence type="ECO:0000313" key="2">
    <source>
        <dbReference type="EMBL" id="GLQ20778.1"/>
    </source>
</evidence>
<name>A0ABQ5UZP6_9PROT</name>
<protein>
    <submittedName>
        <fullName evidence="2">DNA-binding protein</fullName>
    </submittedName>
</protein>
<dbReference type="GO" id="GO:0003677">
    <property type="term" value="F:DNA binding"/>
    <property type="evidence" value="ECO:0007669"/>
    <property type="project" value="UniProtKB-KW"/>
</dbReference>
<keyword evidence="2" id="KW-0238">DNA-binding</keyword>
<dbReference type="Gene3D" id="3.30.1330.30">
    <property type="match status" value="1"/>
</dbReference>
<dbReference type="InterPro" id="IPR037465">
    <property type="entry name" value="YlxR"/>
</dbReference>
<reference evidence="2" key="1">
    <citation type="journal article" date="2014" name="Int. J. Syst. Evol. Microbiol.">
        <title>Complete genome of a new Firmicutes species belonging to the dominant human colonic microbiota ('Ruminococcus bicirculans') reveals two chromosomes and a selective capacity to utilize plant glucans.</title>
        <authorList>
            <consortium name="NISC Comparative Sequencing Program"/>
            <person name="Wegmann U."/>
            <person name="Louis P."/>
            <person name="Goesmann A."/>
            <person name="Henrissat B."/>
            <person name="Duncan S.H."/>
            <person name="Flint H.J."/>
        </authorList>
    </citation>
    <scope>NUCLEOTIDE SEQUENCE</scope>
    <source>
        <strain evidence="2">NBRC 108216</strain>
    </source>
</reference>
<reference evidence="2" key="2">
    <citation type="submission" date="2023-01" db="EMBL/GenBank/DDBJ databases">
        <title>Draft genome sequence of Algimonas porphyrae strain NBRC 108216.</title>
        <authorList>
            <person name="Sun Q."/>
            <person name="Mori K."/>
        </authorList>
    </citation>
    <scope>NUCLEOTIDE SEQUENCE</scope>
    <source>
        <strain evidence="2">NBRC 108216</strain>
    </source>
</reference>
<dbReference type="InterPro" id="IPR007393">
    <property type="entry name" value="YlxR_dom"/>
</dbReference>
<dbReference type="PANTHER" id="PTHR34215:SF1">
    <property type="entry name" value="YLXR DOMAIN-CONTAINING PROTEIN"/>
    <property type="match status" value="1"/>
</dbReference>
<dbReference type="EMBL" id="BSNJ01000003">
    <property type="protein sequence ID" value="GLQ20778.1"/>
    <property type="molecule type" value="Genomic_DNA"/>
</dbReference>
<proteinExistence type="predicted"/>
<accession>A0ABQ5UZP6</accession>
<dbReference type="SUPFAM" id="SSF64376">
    <property type="entry name" value="YlxR-like"/>
    <property type="match status" value="1"/>
</dbReference>
<dbReference type="Proteomes" id="UP001161390">
    <property type="component" value="Unassembled WGS sequence"/>
</dbReference>
<evidence type="ECO:0000313" key="3">
    <source>
        <dbReference type="Proteomes" id="UP001161390"/>
    </source>
</evidence>
<gene>
    <name evidence="2" type="ORF">GCM10007854_17330</name>
</gene>
<dbReference type="Gene3D" id="3.30.1230.10">
    <property type="entry name" value="YlxR-like"/>
    <property type="match status" value="1"/>
</dbReference>
<comment type="caution">
    <text evidence="2">The sequence shown here is derived from an EMBL/GenBank/DDBJ whole genome shotgun (WGS) entry which is preliminary data.</text>
</comment>
<sequence length="202" mass="21410">MVRYVLSPDGAVVADALGKLPGRGCWVSADADALRQAVQKGGFNRGFKTKVSADADVLIDQTRTQLRRRLLGQLTMARKAGRLVFGETGVREPASRGDVAIRIEATDGAPDGRGKIRTLSLATAREMSSQGVKRPDPPVIGCFTAAEIGQALGRDPVVHAAIISGPMVGEVKITAQKLAGFEPLLPPTWSDARHEIALEPPP</sequence>
<dbReference type="InterPro" id="IPR029064">
    <property type="entry name" value="Ribosomal_eL30-like_sf"/>
</dbReference>
<dbReference type="Pfam" id="PF04296">
    <property type="entry name" value="YlxR"/>
    <property type="match status" value="1"/>
</dbReference>
<dbReference type="PANTHER" id="PTHR34215">
    <property type="entry name" value="BLL0784 PROTEIN"/>
    <property type="match status" value="1"/>
</dbReference>
<dbReference type="InterPro" id="IPR035931">
    <property type="entry name" value="YlxR-like_sf"/>
</dbReference>
<organism evidence="2 3">
    <name type="scientific">Algimonas porphyrae</name>
    <dbReference type="NCBI Taxonomy" id="1128113"/>
    <lineage>
        <taxon>Bacteria</taxon>
        <taxon>Pseudomonadati</taxon>
        <taxon>Pseudomonadota</taxon>
        <taxon>Alphaproteobacteria</taxon>
        <taxon>Maricaulales</taxon>
        <taxon>Robiginitomaculaceae</taxon>
        <taxon>Algimonas</taxon>
    </lineage>
</organism>
<keyword evidence="3" id="KW-1185">Reference proteome</keyword>